<organism evidence="2 3">
    <name type="scientific">Devosia algicola</name>
    <dbReference type="NCBI Taxonomy" id="3026418"/>
    <lineage>
        <taxon>Bacteria</taxon>
        <taxon>Pseudomonadati</taxon>
        <taxon>Pseudomonadota</taxon>
        <taxon>Alphaproteobacteria</taxon>
        <taxon>Hyphomicrobiales</taxon>
        <taxon>Devosiaceae</taxon>
        <taxon>Devosia</taxon>
    </lineage>
</organism>
<keyword evidence="3" id="KW-1185">Reference proteome</keyword>
<dbReference type="RefSeq" id="WP_282220064.1">
    <property type="nucleotide sequence ID" value="NZ_CP118246.1"/>
</dbReference>
<evidence type="ECO:0000313" key="2">
    <source>
        <dbReference type="EMBL" id="WDR03674.1"/>
    </source>
</evidence>
<reference evidence="2 3" key="1">
    <citation type="submission" date="2023-02" db="EMBL/GenBank/DDBJ databases">
        <title>Devosia algicola sp. nov., isolated from the phycosphere of marine algae.</title>
        <authorList>
            <person name="Kim J.M."/>
            <person name="Lee J.K."/>
            <person name="Choi B.J."/>
            <person name="Bayburt H."/>
            <person name="Jeon C.O."/>
        </authorList>
    </citation>
    <scope>NUCLEOTIDE SEQUENCE [LARGE SCALE GENOMIC DNA]</scope>
    <source>
        <strain evidence="2 3">G20-9</strain>
    </source>
</reference>
<feature type="signal peptide" evidence="1">
    <location>
        <begin position="1"/>
        <end position="31"/>
    </location>
</feature>
<feature type="chain" id="PRO_5046448073" evidence="1">
    <location>
        <begin position="32"/>
        <end position="285"/>
    </location>
</feature>
<proteinExistence type="predicted"/>
<keyword evidence="1" id="KW-0732">Signal</keyword>
<gene>
    <name evidence="2" type="ORF">PSQ19_06300</name>
</gene>
<evidence type="ECO:0000256" key="1">
    <source>
        <dbReference type="SAM" id="SignalP"/>
    </source>
</evidence>
<evidence type="ECO:0000313" key="3">
    <source>
        <dbReference type="Proteomes" id="UP001220530"/>
    </source>
</evidence>
<name>A0ABY7YQR4_9HYPH</name>
<dbReference type="EMBL" id="CP118246">
    <property type="protein sequence ID" value="WDR03674.1"/>
    <property type="molecule type" value="Genomic_DNA"/>
</dbReference>
<sequence length="285" mass="29836">MTLATRSRSRLSALTAACLLTLAMPASPVFAKTKEKPAAETTAPSPFDYKFEIPTIDLVGANMDEATLRDILGGNIVPHAAELAALDAASITIPQINFTYATVGDKGAPATGTVKYTDIVLSDVVDGVVGSVAVGATTVEARDVSSTFGTMSAKQLNIAAMLGAFGLVPEPTDTSFQTIYADFTAEGGTISGPDADCEIGKVTLDEFQARPLKTNFLEIIALASEMEANDGNPPPETVGKLLRIYADLFTAFKSTPAHFSGLDCSGDADGEQFAMKARPDHHGRL</sequence>
<protein>
    <submittedName>
        <fullName evidence="2">Uncharacterized protein</fullName>
    </submittedName>
</protein>
<accession>A0ABY7YQR4</accession>
<dbReference type="Proteomes" id="UP001220530">
    <property type="component" value="Chromosome"/>
</dbReference>